<dbReference type="NCBIfam" id="TIGR04057">
    <property type="entry name" value="SusC_RagA_signa"/>
    <property type="match status" value="1"/>
</dbReference>
<keyword evidence="6 8" id="KW-0472">Membrane</keyword>
<comment type="subcellular location">
    <subcellularLocation>
        <location evidence="1 8">Cell outer membrane</location>
        <topology evidence="1 8">Multi-pass membrane protein</topology>
    </subcellularLocation>
</comment>
<dbReference type="PROSITE" id="PS52016">
    <property type="entry name" value="TONB_DEPENDENT_REC_3"/>
    <property type="match status" value="1"/>
</dbReference>
<evidence type="ECO:0000256" key="4">
    <source>
        <dbReference type="ARBA" id="ARBA00022692"/>
    </source>
</evidence>
<evidence type="ECO:0000256" key="5">
    <source>
        <dbReference type="ARBA" id="ARBA00023077"/>
    </source>
</evidence>
<dbReference type="InterPro" id="IPR012910">
    <property type="entry name" value="Plug_dom"/>
</dbReference>
<feature type="domain" description="TonB-dependent receptor plug" evidence="12">
    <location>
        <begin position="115"/>
        <end position="238"/>
    </location>
</feature>
<dbReference type="EMBL" id="BAABGR010000015">
    <property type="protein sequence ID" value="GAA4515537.1"/>
    <property type="molecule type" value="Genomic_DNA"/>
</dbReference>
<keyword evidence="13" id="KW-0675">Receptor</keyword>
<dbReference type="InterPro" id="IPR008969">
    <property type="entry name" value="CarboxyPept-like_regulatory"/>
</dbReference>
<gene>
    <name evidence="13" type="ORF">GCM10023173_13460</name>
</gene>
<dbReference type="RefSeq" id="WP_345066487.1">
    <property type="nucleotide sequence ID" value="NZ_BAABGR010000015.1"/>
</dbReference>
<reference evidence="14" key="1">
    <citation type="journal article" date="2019" name="Int. J. Syst. Evol. Microbiol.">
        <title>The Global Catalogue of Microorganisms (GCM) 10K type strain sequencing project: providing services to taxonomists for standard genome sequencing and annotation.</title>
        <authorList>
            <consortium name="The Broad Institute Genomics Platform"/>
            <consortium name="The Broad Institute Genome Sequencing Center for Infectious Disease"/>
            <person name="Wu L."/>
            <person name="Ma J."/>
        </authorList>
    </citation>
    <scope>NUCLEOTIDE SEQUENCE [LARGE SCALE GENOMIC DNA]</scope>
    <source>
        <strain evidence="14">JCM 17858</strain>
    </source>
</reference>
<dbReference type="NCBIfam" id="TIGR04056">
    <property type="entry name" value="OMP_RagA_SusC"/>
    <property type="match status" value="1"/>
</dbReference>
<keyword evidence="4 8" id="KW-0812">Transmembrane</keyword>
<dbReference type="Pfam" id="PF13715">
    <property type="entry name" value="CarbopepD_reg_2"/>
    <property type="match status" value="1"/>
</dbReference>
<keyword evidence="10" id="KW-0732">Signal</keyword>
<accession>A0ABP8R1F6</accession>
<evidence type="ECO:0000256" key="1">
    <source>
        <dbReference type="ARBA" id="ARBA00004571"/>
    </source>
</evidence>
<dbReference type="InterPro" id="IPR023997">
    <property type="entry name" value="TonB-dep_OMP_SusC/RagA_CS"/>
</dbReference>
<dbReference type="InterPro" id="IPR000531">
    <property type="entry name" value="Beta-barrel_TonB"/>
</dbReference>
<evidence type="ECO:0000259" key="12">
    <source>
        <dbReference type="Pfam" id="PF07715"/>
    </source>
</evidence>
<dbReference type="Gene3D" id="2.170.130.10">
    <property type="entry name" value="TonB-dependent receptor, plug domain"/>
    <property type="match status" value="1"/>
</dbReference>
<evidence type="ECO:0000259" key="11">
    <source>
        <dbReference type="Pfam" id="PF00593"/>
    </source>
</evidence>
<dbReference type="Proteomes" id="UP001500394">
    <property type="component" value="Unassembled WGS sequence"/>
</dbReference>
<dbReference type="SUPFAM" id="SSF56935">
    <property type="entry name" value="Porins"/>
    <property type="match status" value="1"/>
</dbReference>
<comment type="caution">
    <text evidence="13">The sequence shown here is derived from an EMBL/GenBank/DDBJ whole genome shotgun (WGS) entry which is preliminary data.</text>
</comment>
<keyword evidence="7 8" id="KW-0998">Cell outer membrane</keyword>
<keyword evidence="3 8" id="KW-1134">Transmembrane beta strand</keyword>
<comment type="similarity">
    <text evidence="8 9">Belongs to the TonB-dependent receptor family.</text>
</comment>
<evidence type="ECO:0000256" key="7">
    <source>
        <dbReference type="ARBA" id="ARBA00023237"/>
    </source>
</evidence>
<dbReference type="InterPro" id="IPR023996">
    <property type="entry name" value="TonB-dep_OMP_SusC/RagA"/>
</dbReference>
<sequence>MKQKLLSLFFVLTCLVGVSFAQNRQVSGKVTSAQDGNPIGGVSISVVGAAIATQTDASGNYKISAPENATLNFSYVGYASQRVAIAGKSVVNVQLTPEDNILEEVVVTGYGVRQIKDLTGSQGSVNGEKLAKEPILSFEQALSGKVAGVQIGSSGGTLGDGVSVRIRGINSISSSSLPLYVIDGVPMNAVENTNVFNSGNGTRFNPMSLINSNDIESVEVLKDASAAVLYGSRAANGVILINTKRGKKGFTSISFDSKTTFSQAAKTWDMLNAEDFIKISNEKLLNASSKFTGVTEIAKESDVDGDGKYDRTNWIEEIFRTGVGYDNSVSLSGGQDKANYYASARYLDQKGILVNNDLKMGQVRLNTDIRPVKWLKSGISVSYTKTQNNGVLTDRYVNGLTVSAAQAFPTMAKYNPNHTTGYNLGSTGYLTYGNNVPSVNGTNVVGANIAHPLAASGLQKNQNTPEQLLGNIYAEIQPITGLKFTTKYGIDYLNNYEHQYSHPLIGGLGFSYNGLVQDNIRYRNQWVWQNYLSYDKSFNKHRVSATLGSESQFTKEKQIYAGANDFSDTFYTDIIDGTYTGAIPGTEDVMLWSGGTVFSNGLQSYFGRLGYVYDNKYMVEAAFRSDAFSAFGENSKWGHFPSVSAGWVASEEGFFKENIDFINYLKLRASYGTVGNSRGISSYASRTLYGGGAYTTLNGFSASQVGNSDLKWETSQKLDVGVDFNMLNNRLKFVVDYYHNNISGLVLQANPPATVGVPGGTIYTNIGSMRNSGVEFTVNAETMKRGDFTWTTSFNFTTVGNKVTALVTENADIVDSYSVASVGKRLGTYKLTRWAGVNPDNGNPMWYGANGEIKEKDLTTQTWYVDGQKSSTGLVGDDAVYLDESGLPKYYGGLDNNFTYKNIDFGFSLVYTGGYHIYNATRASLMSNYFVNNSTEILDRWTTPGQITDVPKLYLTESTATQSSTRFLEKGDFLRMRTISLGYTFKDLSKYGISNLRVYGQVYNAFVITGYKGQDPEVNYTRNNTNIGISVDNRSVPQPRTYTLGLNISLR</sequence>
<evidence type="ECO:0000256" key="2">
    <source>
        <dbReference type="ARBA" id="ARBA00022448"/>
    </source>
</evidence>
<keyword evidence="14" id="KW-1185">Reference proteome</keyword>
<organism evidence="13 14">
    <name type="scientific">Sphingobacterium thermophilum</name>
    <dbReference type="NCBI Taxonomy" id="768534"/>
    <lineage>
        <taxon>Bacteria</taxon>
        <taxon>Pseudomonadati</taxon>
        <taxon>Bacteroidota</taxon>
        <taxon>Sphingobacteriia</taxon>
        <taxon>Sphingobacteriales</taxon>
        <taxon>Sphingobacteriaceae</taxon>
        <taxon>Sphingobacterium</taxon>
    </lineage>
</organism>
<dbReference type="Gene3D" id="2.40.170.20">
    <property type="entry name" value="TonB-dependent receptor, beta-barrel domain"/>
    <property type="match status" value="1"/>
</dbReference>
<keyword evidence="2 8" id="KW-0813">Transport</keyword>
<evidence type="ECO:0000256" key="6">
    <source>
        <dbReference type="ARBA" id="ARBA00023136"/>
    </source>
</evidence>
<feature type="signal peptide" evidence="10">
    <location>
        <begin position="1"/>
        <end position="21"/>
    </location>
</feature>
<evidence type="ECO:0000313" key="13">
    <source>
        <dbReference type="EMBL" id="GAA4515537.1"/>
    </source>
</evidence>
<feature type="domain" description="TonB-dependent receptor-like beta-barrel" evidence="11">
    <location>
        <begin position="427"/>
        <end position="921"/>
    </location>
</feature>
<dbReference type="Gene3D" id="2.60.40.1120">
    <property type="entry name" value="Carboxypeptidase-like, regulatory domain"/>
    <property type="match status" value="1"/>
</dbReference>
<evidence type="ECO:0000313" key="14">
    <source>
        <dbReference type="Proteomes" id="UP001500394"/>
    </source>
</evidence>
<dbReference type="InterPro" id="IPR039426">
    <property type="entry name" value="TonB-dep_rcpt-like"/>
</dbReference>
<protein>
    <submittedName>
        <fullName evidence="13">TonB-dependent receptor</fullName>
    </submittedName>
</protein>
<dbReference type="Pfam" id="PF00593">
    <property type="entry name" value="TonB_dep_Rec_b-barrel"/>
    <property type="match status" value="1"/>
</dbReference>
<dbReference type="Pfam" id="PF07715">
    <property type="entry name" value="Plug"/>
    <property type="match status" value="1"/>
</dbReference>
<proteinExistence type="inferred from homology"/>
<dbReference type="SUPFAM" id="SSF49464">
    <property type="entry name" value="Carboxypeptidase regulatory domain-like"/>
    <property type="match status" value="1"/>
</dbReference>
<dbReference type="InterPro" id="IPR036942">
    <property type="entry name" value="Beta-barrel_TonB_sf"/>
</dbReference>
<dbReference type="InterPro" id="IPR037066">
    <property type="entry name" value="Plug_dom_sf"/>
</dbReference>
<name>A0ABP8R1F6_9SPHI</name>
<evidence type="ECO:0000256" key="10">
    <source>
        <dbReference type="SAM" id="SignalP"/>
    </source>
</evidence>
<feature type="chain" id="PRO_5045749296" evidence="10">
    <location>
        <begin position="22"/>
        <end position="1051"/>
    </location>
</feature>
<evidence type="ECO:0000256" key="9">
    <source>
        <dbReference type="RuleBase" id="RU003357"/>
    </source>
</evidence>
<evidence type="ECO:0000256" key="8">
    <source>
        <dbReference type="PROSITE-ProRule" id="PRU01360"/>
    </source>
</evidence>
<evidence type="ECO:0000256" key="3">
    <source>
        <dbReference type="ARBA" id="ARBA00022452"/>
    </source>
</evidence>
<keyword evidence="5 9" id="KW-0798">TonB box</keyword>